<dbReference type="EnsemblPlants" id="evm.model.05.1546">
    <property type="protein sequence ID" value="cds.evm.model.05.1546"/>
    <property type="gene ID" value="evm.TU.05.1546"/>
</dbReference>
<dbReference type="AlphaFoldDB" id="A0A803PLR4"/>
<dbReference type="EMBL" id="UZAU01000542">
    <property type="status" value="NOT_ANNOTATED_CDS"/>
    <property type="molecule type" value="Genomic_DNA"/>
</dbReference>
<name>A0A803PLR4_CANSA</name>
<dbReference type="Gramene" id="evm.model.05.1546">
    <property type="protein sequence ID" value="cds.evm.model.05.1546"/>
    <property type="gene ID" value="evm.TU.05.1546"/>
</dbReference>
<accession>A0A803PLR4</accession>
<keyword evidence="2" id="KW-1185">Reference proteome</keyword>
<organism evidence="1 2">
    <name type="scientific">Cannabis sativa</name>
    <name type="common">Hemp</name>
    <name type="synonym">Marijuana</name>
    <dbReference type="NCBI Taxonomy" id="3483"/>
    <lineage>
        <taxon>Eukaryota</taxon>
        <taxon>Viridiplantae</taxon>
        <taxon>Streptophyta</taxon>
        <taxon>Embryophyta</taxon>
        <taxon>Tracheophyta</taxon>
        <taxon>Spermatophyta</taxon>
        <taxon>Magnoliopsida</taxon>
        <taxon>eudicotyledons</taxon>
        <taxon>Gunneridae</taxon>
        <taxon>Pentapetalae</taxon>
        <taxon>rosids</taxon>
        <taxon>fabids</taxon>
        <taxon>Rosales</taxon>
        <taxon>Cannabaceae</taxon>
        <taxon>Cannabis</taxon>
    </lineage>
</organism>
<dbReference type="Proteomes" id="UP000596661">
    <property type="component" value="Chromosome 5"/>
</dbReference>
<proteinExistence type="predicted"/>
<evidence type="ECO:0000313" key="1">
    <source>
        <dbReference type="EnsemblPlants" id="cds.evm.model.05.1546"/>
    </source>
</evidence>
<sequence>MGRKKKVALKSAVSIDREDQLDLKLLSIQEEESVEHQTEAFLDLCNELEVEILCLVELECKSQSKVSNWAEEMEIEEVGDRLVAKLDLEEIEEEASGWNLL</sequence>
<evidence type="ECO:0000313" key="2">
    <source>
        <dbReference type="Proteomes" id="UP000596661"/>
    </source>
</evidence>
<reference evidence="1" key="2">
    <citation type="submission" date="2021-03" db="UniProtKB">
        <authorList>
            <consortium name="EnsemblPlants"/>
        </authorList>
    </citation>
    <scope>IDENTIFICATION</scope>
</reference>
<reference evidence="1" key="1">
    <citation type="submission" date="2018-11" db="EMBL/GenBank/DDBJ databases">
        <authorList>
            <person name="Grassa J C."/>
        </authorList>
    </citation>
    <scope>NUCLEOTIDE SEQUENCE [LARGE SCALE GENOMIC DNA]</scope>
</reference>
<protein>
    <submittedName>
        <fullName evidence="1">Uncharacterized protein</fullName>
    </submittedName>
</protein>